<dbReference type="Gene3D" id="3.30.750.24">
    <property type="entry name" value="STAS domain"/>
    <property type="match status" value="1"/>
</dbReference>
<organism evidence="3 4">
    <name type="scientific">Streptomyces inhibens</name>
    <dbReference type="NCBI Taxonomy" id="2293571"/>
    <lineage>
        <taxon>Bacteria</taxon>
        <taxon>Bacillati</taxon>
        <taxon>Actinomycetota</taxon>
        <taxon>Actinomycetes</taxon>
        <taxon>Kitasatosporales</taxon>
        <taxon>Streptomycetaceae</taxon>
        <taxon>Streptomyces</taxon>
    </lineage>
</organism>
<sequence length="106" mass="11377">MAEEAQAGLRRGGRPDHRPPADGRAAARSGSYAHPRTTVLCDVRALKAPGTTTVEALLRLQLTARRLGHGIRLRHVPEALRTVLTVTGLTEALPVDRARKAPPIPP</sequence>
<name>A0A371Q9T8_STRIH</name>
<evidence type="ECO:0000313" key="3">
    <source>
        <dbReference type="EMBL" id="REK91467.1"/>
    </source>
</evidence>
<protein>
    <submittedName>
        <fullName evidence="3">STAS domain-containing protein</fullName>
    </submittedName>
</protein>
<dbReference type="AlphaFoldDB" id="A0A371Q9T8"/>
<dbReference type="InterPro" id="IPR036513">
    <property type="entry name" value="STAS_dom_sf"/>
</dbReference>
<dbReference type="SUPFAM" id="SSF52091">
    <property type="entry name" value="SpoIIaa-like"/>
    <property type="match status" value="1"/>
</dbReference>
<proteinExistence type="predicted"/>
<feature type="domain" description="MlaB-like STAS" evidence="2">
    <location>
        <begin position="32"/>
        <end position="89"/>
    </location>
</feature>
<keyword evidence="4" id="KW-1185">Reference proteome</keyword>
<reference evidence="3 4" key="1">
    <citation type="submission" date="2018-08" db="EMBL/GenBank/DDBJ databases">
        <title>Streptomyces NEAU-D10 sp. nov., a novel Actinomycete isolated from soil.</title>
        <authorList>
            <person name="Jin L."/>
        </authorList>
    </citation>
    <scope>NUCLEOTIDE SEQUENCE [LARGE SCALE GENOMIC DNA]</scope>
    <source>
        <strain evidence="3 4">NEAU-D10</strain>
    </source>
</reference>
<feature type="region of interest" description="Disordered" evidence="1">
    <location>
        <begin position="1"/>
        <end position="33"/>
    </location>
</feature>
<evidence type="ECO:0000256" key="1">
    <source>
        <dbReference type="SAM" id="MobiDB-lite"/>
    </source>
</evidence>
<dbReference type="Pfam" id="PF13466">
    <property type="entry name" value="STAS_2"/>
    <property type="match status" value="1"/>
</dbReference>
<evidence type="ECO:0000259" key="2">
    <source>
        <dbReference type="Pfam" id="PF13466"/>
    </source>
</evidence>
<dbReference type="Proteomes" id="UP000262477">
    <property type="component" value="Unassembled WGS sequence"/>
</dbReference>
<evidence type="ECO:0000313" key="4">
    <source>
        <dbReference type="Proteomes" id="UP000262477"/>
    </source>
</evidence>
<dbReference type="InterPro" id="IPR058548">
    <property type="entry name" value="MlaB-like_STAS"/>
</dbReference>
<accession>A0A371Q9T8</accession>
<dbReference type="EMBL" id="QUAC01000027">
    <property type="protein sequence ID" value="REK91467.1"/>
    <property type="molecule type" value="Genomic_DNA"/>
</dbReference>
<comment type="caution">
    <text evidence="3">The sequence shown here is derived from an EMBL/GenBank/DDBJ whole genome shotgun (WGS) entry which is preliminary data.</text>
</comment>
<gene>
    <name evidence="3" type="ORF">DY245_04325</name>
</gene>